<accession>A0A7X9DKY2</accession>
<dbReference type="Pfam" id="PF05901">
    <property type="entry name" value="Excalibur"/>
    <property type="match status" value="1"/>
</dbReference>
<keyword evidence="2" id="KW-0472">Membrane</keyword>
<dbReference type="EMBL" id="JAAZNL010000046">
    <property type="protein sequence ID" value="NMB70292.1"/>
    <property type="molecule type" value="Genomic_DNA"/>
</dbReference>
<comment type="caution">
    <text evidence="4">The sequence shown here is derived from an EMBL/GenBank/DDBJ whole genome shotgun (WGS) entry which is preliminary data.</text>
</comment>
<dbReference type="Proteomes" id="UP000526033">
    <property type="component" value="Unassembled WGS sequence"/>
</dbReference>
<feature type="region of interest" description="Disordered" evidence="1">
    <location>
        <begin position="160"/>
        <end position="179"/>
    </location>
</feature>
<gene>
    <name evidence="4" type="ORF">GYA27_03775</name>
</gene>
<organism evidence="4 5">
    <name type="scientific">candidate division WWE3 bacterium</name>
    <dbReference type="NCBI Taxonomy" id="2053526"/>
    <lineage>
        <taxon>Bacteria</taxon>
        <taxon>Katanobacteria</taxon>
    </lineage>
</organism>
<reference evidence="4 5" key="1">
    <citation type="journal article" date="2020" name="Biotechnol. Biofuels">
        <title>New insights from the biogas microbiome by comprehensive genome-resolved metagenomics of nearly 1600 species originating from multiple anaerobic digesters.</title>
        <authorList>
            <person name="Campanaro S."/>
            <person name="Treu L."/>
            <person name="Rodriguez-R L.M."/>
            <person name="Kovalovszki A."/>
            <person name="Ziels R.M."/>
            <person name="Maus I."/>
            <person name="Zhu X."/>
            <person name="Kougias P.G."/>
            <person name="Basile A."/>
            <person name="Luo G."/>
            <person name="Schluter A."/>
            <person name="Konstantinidis K.T."/>
            <person name="Angelidaki I."/>
        </authorList>
    </citation>
    <scope>NUCLEOTIDE SEQUENCE [LARGE SCALE GENOMIC DNA]</scope>
    <source>
        <strain evidence="4">AS27yjCOA_165</strain>
    </source>
</reference>
<keyword evidence="2" id="KW-0812">Transmembrane</keyword>
<evidence type="ECO:0000313" key="4">
    <source>
        <dbReference type="EMBL" id="NMB70292.1"/>
    </source>
</evidence>
<evidence type="ECO:0000256" key="2">
    <source>
        <dbReference type="SAM" id="Phobius"/>
    </source>
</evidence>
<evidence type="ECO:0000313" key="5">
    <source>
        <dbReference type="Proteomes" id="UP000526033"/>
    </source>
</evidence>
<feature type="compositionally biased region" description="Basic and acidic residues" evidence="1">
    <location>
        <begin position="160"/>
        <end position="169"/>
    </location>
</feature>
<feature type="transmembrane region" description="Helical" evidence="2">
    <location>
        <begin position="67"/>
        <end position="86"/>
    </location>
</feature>
<protein>
    <recommendedName>
        <fullName evidence="3">Excalibur calcium-binding domain-containing protein</fullName>
    </recommendedName>
</protein>
<sequence length="179" mass="19841">MAYTLCMQENEDITPISGSEEVKDVKISKNKETKRNIRGSKKVRLGVIIFLMAVVAVLFVVWEKARIFLVVAFLALLAALGMEVSNKDYDVQQLIKTKSFEQSEVQRDSSGNVLFDVFGNTTTDATKGKKADQYNCSDFKTQPQAQAFFEKVGGLGNDINRLDGNKDGEACESLPKSTK</sequence>
<evidence type="ECO:0000256" key="1">
    <source>
        <dbReference type="SAM" id="MobiDB-lite"/>
    </source>
</evidence>
<feature type="transmembrane region" description="Helical" evidence="2">
    <location>
        <begin position="43"/>
        <end position="61"/>
    </location>
</feature>
<keyword evidence="2" id="KW-1133">Transmembrane helix</keyword>
<dbReference type="AlphaFoldDB" id="A0A7X9DKY2"/>
<name>A0A7X9DKY2_UNCKA</name>
<evidence type="ECO:0000259" key="3">
    <source>
        <dbReference type="Pfam" id="PF05901"/>
    </source>
</evidence>
<dbReference type="InterPro" id="IPR008613">
    <property type="entry name" value="Excalibur_Ca-bd_domain"/>
</dbReference>
<feature type="domain" description="Excalibur calcium-binding" evidence="3">
    <location>
        <begin position="134"/>
        <end position="172"/>
    </location>
</feature>
<proteinExistence type="predicted"/>